<gene>
    <name evidence="1" type="ORF">BCR42DRAFT_397881</name>
</gene>
<dbReference type="Proteomes" id="UP000193560">
    <property type="component" value="Unassembled WGS sequence"/>
</dbReference>
<protein>
    <submittedName>
        <fullName evidence="1">Uncharacterized protein</fullName>
    </submittedName>
</protein>
<evidence type="ECO:0000313" key="2">
    <source>
        <dbReference type="Proteomes" id="UP000193560"/>
    </source>
</evidence>
<proteinExistence type="predicted"/>
<organism evidence="1 2">
    <name type="scientific">Absidia repens</name>
    <dbReference type="NCBI Taxonomy" id="90262"/>
    <lineage>
        <taxon>Eukaryota</taxon>
        <taxon>Fungi</taxon>
        <taxon>Fungi incertae sedis</taxon>
        <taxon>Mucoromycota</taxon>
        <taxon>Mucoromycotina</taxon>
        <taxon>Mucoromycetes</taxon>
        <taxon>Mucorales</taxon>
        <taxon>Cunninghamellaceae</taxon>
        <taxon>Absidia</taxon>
    </lineage>
</organism>
<dbReference type="AlphaFoldDB" id="A0A1X2HZR1"/>
<sequence>MVPSRSIYRHLEVDERISDIFTTVESSIFHCNLRKKNKLQIKSHKRATMENFSVLDEVFFIKGLQRVTMKNLKVNWWSKRGRTRTPQLYRKRKNTGLVFYTVWYCTVIEKGSGSDNME</sequence>
<reference evidence="1 2" key="1">
    <citation type="submission" date="2016-07" db="EMBL/GenBank/DDBJ databases">
        <title>Pervasive Adenine N6-methylation of Active Genes in Fungi.</title>
        <authorList>
            <consortium name="DOE Joint Genome Institute"/>
            <person name="Mondo S.J."/>
            <person name="Dannebaum R.O."/>
            <person name="Kuo R.C."/>
            <person name="Labutti K."/>
            <person name="Haridas S."/>
            <person name="Kuo A."/>
            <person name="Salamov A."/>
            <person name="Ahrendt S.R."/>
            <person name="Lipzen A."/>
            <person name="Sullivan W."/>
            <person name="Andreopoulos W.B."/>
            <person name="Clum A."/>
            <person name="Lindquist E."/>
            <person name="Daum C."/>
            <person name="Ramamoorthy G.K."/>
            <person name="Gryganskyi A."/>
            <person name="Culley D."/>
            <person name="Magnuson J.K."/>
            <person name="James T.Y."/>
            <person name="O'Malley M.A."/>
            <person name="Stajich J.E."/>
            <person name="Spatafora J.W."/>
            <person name="Visel A."/>
            <person name="Grigoriev I.V."/>
        </authorList>
    </citation>
    <scope>NUCLEOTIDE SEQUENCE [LARGE SCALE GENOMIC DNA]</scope>
    <source>
        <strain evidence="1 2">NRRL 1336</strain>
    </source>
</reference>
<keyword evidence="2" id="KW-1185">Reference proteome</keyword>
<evidence type="ECO:0000313" key="1">
    <source>
        <dbReference type="EMBL" id="ORZ06237.1"/>
    </source>
</evidence>
<dbReference type="EMBL" id="MCGE01000040">
    <property type="protein sequence ID" value="ORZ06237.1"/>
    <property type="molecule type" value="Genomic_DNA"/>
</dbReference>
<name>A0A1X2HZR1_9FUNG</name>
<comment type="caution">
    <text evidence="1">The sequence shown here is derived from an EMBL/GenBank/DDBJ whole genome shotgun (WGS) entry which is preliminary data.</text>
</comment>
<accession>A0A1X2HZR1</accession>